<keyword evidence="2" id="KW-1185">Reference proteome</keyword>
<proteinExistence type="predicted"/>
<sequence>MDRYCIIYLYRILISQTVVLATLACNGSDMMTSWFVIIYPSQSIRDGAALLSTGGSFELGFFSRGSSKNRHMGLWYKECPRTVIWVANREVPLSITLGALNISSEGILVLYCSTYDIVYGGNLFN</sequence>
<organism evidence="1 2">
    <name type="scientific">Populus trichocarpa</name>
    <name type="common">Western balsam poplar</name>
    <name type="synonym">Populus balsamifera subsp. trichocarpa</name>
    <dbReference type="NCBI Taxonomy" id="3694"/>
    <lineage>
        <taxon>Eukaryota</taxon>
        <taxon>Viridiplantae</taxon>
        <taxon>Streptophyta</taxon>
        <taxon>Embryophyta</taxon>
        <taxon>Tracheophyta</taxon>
        <taxon>Spermatophyta</taxon>
        <taxon>Magnoliopsida</taxon>
        <taxon>eudicotyledons</taxon>
        <taxon>Gunneridae</taxon>
        <taxon>Pentapetalae</taxon>
        <taxon>rosids</taxon>
        <taxon>fabids</taxon>
        <taxon>Malpighiales</taxon>
        <taxon>Salicaceae</taxon>
        <taxon>Saliceae</taxon>
        <taxon>Populus</taxon>
    </lineage>
</organism>
<protein>
    <submittedName>
        <fullName evidence="1">Uncharacterized protein</fullName>
    </submittedName>
</protein>
<dbReference type="Proteomes" id="UP000006729">
    <property type="component" value="Chromosome 11"/>
</dbReference>
<accession>A0ACC0S932</accession>
<reference evidence="1 2" key="1">
    <citation type="journal article" date="2006" name="Science">
        <title>The genome of black cottonwood, Populus trichocarpa (Torr. &amp; Gray).</title>
        <authorList>
            <person name="Tuskan G.A."/>
            <person name="Difazio S."/>
            <person name="Jansson S."/>
            <person name="Bohlmann J."/>
            <person name="Grigoriev I."/>
            <person name="Hellsten U."/>
            <person name="Putnam N."/>
            <person name="Ralph S."/>
            <person name="Rombauts S."/>
            <person name="Salamov A."/>
            <person name="Schein J."/>
            <person name="Sterck L."/>
            <person name="Aerts A."/>
            <person name="Bhalerao R.R."/>
            <person name="Bhalerao R.P."/>
            <person name="Blaudez D."/>
            <person name="Boerjan W."/>
            <person name="Brun A."/>
            <person name="Brunner A."/>
            <person name="Busov V."/>
            <person name="Campbell M."/>
            <person name="Carlson J."/>
            <person name="Chalot M."/>
            <person name="Chapman J."/>
            <person name="Chen G.L."/>
            <person name="Cooper D."/>
            <person name="Coutinho P.M."/>
            <person name="Couturier J."/>
            <person name="Covert S."/>
            <person name="Cronk Q."/>
            <person name="Cunningham R."/>
            <person name="Davis J."/>
            <person name="Degroeve S."/>
            <person name="Dejardin A."/>
            <person name="Depamphilis C."/>
            <person name="Detter J."/>
            <person name="Dirks B."/>
            <person name="Dubchak I."/>
            <person name="Duplessis S."/>
            <person name="Ehlting J."/>
            <person name="Ellis B."/>
            <person name="Gendler K."/>
            <person name="Goodstein D."/>
            <person name="Gribskov M."/>
            <person name="Grimwood J."/>
            <person name="Groover A."/>
            <person name="Gunter L."/>
            <person name="Hamberger B."/>
            <person name="Heinze B."/>
            <person name="Helariutta Y."/>
            <person name="Henrissat B."/>
            <person name="Holligan D."/>
            <person name="Holt R."/>
            <person name="Huang W."/>
            <person name="Islam-Faridi N."/>
            <person name="Jones S."/>
            <person name="Jones-Rhoades M."/>
            <person name="Jorgensen R."/>
            <person name="Joshi C."/>
            <person name="Kangasjarvi J."/>
            <person name="Karlsson J."/>
            <person name="Kelleher C."/>
            <person name="Kirkpatrick R."/>
            <person name="Kirst M."/>
            <person name="Kohler A."/>
            <person name="Kalluri U."/>
            <person name="Larimer F."/>
            <person name="Leebens-Mack J."/>
            <person name="Leple J.C."/>
            <person name="Locascio P."/>
            <person name="Lou Y."/>
            <person name="Lucas S."/>
            <person name="Martin F."/>
            <person name="Montanini B."/>
            <person name="Napoli C."/>
            <person name="Nelson D.R."/>
            <person name="Nelson C."/>
            <person name="Nieminen K."/>
            <person name="Nilsson O."/>
            <person name="Pereda V."/>
            <person name="Peter G."/>
            <person name="Philippe R."/>
            <person name="Pilate G."/>
            <person name="Poliakov A."/>
            <person name="Razumovskaya J."/>
            <person name="Richardson P."/>
            <person name="Rinaldi C."/>
            <person name="Ritland K."/>
            <person name="Rouze P."/>
            <person name="Ryaboy D."/>
            <person name="Schmutz J."/>
            <person name="Schrader J."/>
            <person name="Segerman B."/>
            <person name="Shin H."/>
            <person name="Siddiqui A."/>
            <person name="Sterky F."/>
            <person name="Terry A."/>
            <person name="Tsai C.J."/>
            <person name="Uberbacher E."/>
            <person name="Unneberg P."/>
            <person name="Vahala J."/>
            <person name="Wall K."/>
            <person name="Wessler S."/>
            <person name="Yang G."/>
            <person name="Yin T."/>
            <person name="Douglas C."/>
            <person name="Marra M."/>
            <person name="Sandberg G."/>
            <person name="Van de Peer Y."/>
            <person name="Rokhsar D."/>
        </authorList>
    </citation>
    <scope>NUCLEOTIDE SEQUENCE [LARGE SCALE GENOMIC DNA]</scope>
    <source>
        <strain evidence="2">cv. Nisqually</strain>
    </source>
</reference>
<evidence type="ECO:0000313" key="1">
    <source>
        <dbReference type="EMBL" id="KAI9385898.1"/>
    </source>
</evidence>
<gene>
    <name evidence="1" type="ORF">POPTR_011G125101v4</name>
</gene>
<evidence type="ECO:0000313" key="2">
    <source>
        <dbReference type="Proteomes" id="UP000006729"/>
    </source>
</evidence>
<name>A0ACC0S932_POPTR</name>
<comment type="caution">
    <text evidence="1">The sequence shown here is derived from an EMBL/GenBank/DDBJ whole genome shotgun (WGS) entry which is preliminary data.</text>
</comment>
<dbReference type="EMBL" id="CM009300">
    <property type="protein sequence ID" value="KAI9385898.1"/>
    <property type="molecule type" value="Genomic_DNA"/>
</dbReference>